<dbReference type="InterPro" id="IPR019747">
    <property type="entry name" value="FERM_CS"/>
</dbReference>
<feature type="compositionally biased region" description="Polar residues" evidence="8">
    <location>
        <begin position="793"/>
        <end position="802"/>
    </location>
</feature>
<dbReference type="PROSITE" id="PS50106">
    <property type="entry name" value="PDZ"/>
    <property type="match status" value="1"/>
</dbReference>
<dbReference type="Gene3D" id="3.90.190.10">
    <property type="entry name" value="Protein tyrosine phosphatase superfamily"/>
    <property type="match status" value="1"/>
</dbReference>
<dbReference type="InterPro" id="IPR000242">
    <property type="entry name" value="PTP_cat"/>
</dbReference>
<evidence type="ECO:0000259" key="10">
    <source>
        <dbReference type="PROSITE" id="PS50056"/>
    </source>
</evidence>
<dbReference type="InterPro" id="IPR029071">
    <property type="entry name" value="Ubiquitin-like_domsf"/>
</dbReference>
<gene>
    <name evidence="13" type="ORF">CDAUBV1_LOCUS11885</name>
    <name evidence="14" type="ORF">CDAUBV1_LOCUS11886</name>
</gene>
<dbReference type="PRINTS" id="PR00700">
    <property type="entry name" value="PRTYPHPHTASE"/>
</dbReference>
<evidence type="ECO:0000256" key="2">
    <source>
        <dbReference type="ARBA" id="ARBA00009649"/>
    </source>
</evidence>
<dbReference type="PROSITE" id="PS50055">
    <property type="entry name" value="TYR_PHOSPHATASE_PTP"/>
    <property type="match status" value="1"/>
</dbReference>
<dbReference type="SUPFAM" id="SSF50729">
    <property type="entry name" value="PH domain-like"/>
    <property type="match status" value="1"/>
</dbReference>
<dbReference type="Pfam" id="PF09380">
    <property type="entry name" value="FERM_C"/>
    <property type="match status" value="1"/>
</dbReference>
<organism evidence="14 15">
    <name type="scientific">Calicophoron daubneyi</name>
    <name type="common">Rumen fluke</name>
    <name type="synonym">Paramphistomum daubneyi</name>
    <dbReference type="NCBI Taxonomy" id="300641"/>
    <lineage>
        <taxon>Eukaryota</taxon>
        <taxon>Metazoa</taxon>
        <taxon>Spiralia</taxon>
        <taxon>Lophotrochozoa</taxon>
        <taxon>Platyhelminthes</taxon>
        <taxon>Trematoda</taxon>
        <taxon>Digenea</taxon>
        <taxon>Plagiorchiida</taxon>
        <taxon>Pronocephalata</taxon>
        <taxon>Paramphistomoidea</taxon>
        <taxon>Paramphistomidae</taxon>
        <taxon>Calicophoron</taxon>
    </lineage>
</organism>
<evidence type="ECO:0000256" key="5">
    <source>
        <dbReference type="ARBA" id="ARBA00022801"/>
    </source>
</evidence>
<keyword evidence="6" id="KW-0904">Protein phosphatase</keyword>
<keyword evidence="4" id="KW-0963">Cytoplasm</keyword>
<dbReference type="GO" id="GO:0004725">
    <property type="term" value="F:protein tyrosine phosphatase activity"/>
    <property type="evidence" value="ECO:0007669"/>
    <property type="project" value="UniProtKB-EC"/>
</dbReference>
<dbReference type="InterPro" id="IPR019749">
    <property type="entry name" value="Band_41_domain"/>
</dbReference>
<reference evidence="14" key="1">
    <citation type="submission" date="2024-06" db="EMBL/GenBank/DDBJ databases">
        <authorList>
            <person name="Liu X."/>
            <person name="Lenzi L."/>
            <person name="Haldenby T S."/>
            <person name="Uol C."/>
        </authorList>
    </citation>
    <scope>NUCLEOTIDE SEQUENCE</scope>
</reference>
<dbReference type="SMART" id="SM00404">
    <property type="entry name" value="PTPc_motif"/>
    <property type="match status" value="1"/>
</dbReference>
<dbReference type="PROSITE" id="PS50057">
    <property type="entry name" value="FERM_3"/>
    <property type="match status" value="1"/>
</dbReference>
<dbReference type="InterPro" id="IPR016130">
    <property type="entry name" value="Tyr_Pase_AS"/>
</dbReference>
<dbReference type="PANTHER" id="PTHR45706">
    <property type="entry name" value="TYROSINE-PROTEIN PHOSPHATASE"/>
    <property type="match status" value="1"/>
</dbReference>
<dbReference type="CDD" id="cd14473">
    <property type="entry name" value="FERM_B-lobe"/>
    <property type="match status" value="1"/>
</dbReference>
<feature type="compositionally biased region" description="Low complexity" evidence="8">
    <location>
        <begin position="572"/>
        <end position="585"/>
    </location>
</feature>
<evidence type="ECO:0000256" key="3">
    <source>
        <dbReference type="ARBA" id="ARBA00013064"/>
    </source>
</evidence>
<dbReference type="InterPro" id="IPR000387">
    <property type="entry name" value="Tyr_Pase_dom"/>
</dbReference>
<dbReference type="Proteomes" id="UP001497525">
    <property type="component" value="Unassembled WGS sequence"/>
</dbReference>
<feature type="region of interest" description="Disordered" evidence="8">
    <location>
        <begin position="456"/>
        <end position="533"/>
    </location>
</feature>
<feature type="domain" description="Tyrosine-protein phosphatase" evidence="9">
    <location>
        <begin position="988"/>
        <end position="1274"/>
    </location>
</feature>
<protein>
    <recommendedName>
        <fullName evidence="3">protein-tyrosine-phosphatase</fullName>
        <ecNumber evidence="3">3.1.3.48</ecNumber>
    </recommendedName>
</protein>
<evidence type="ECO:0000256" key="7">
    <source>
        <dbReference type="ARBA" id="ARBA00023212"/>
    </source>
</evidence>
<dbReference type="GO" id="GO:0005856">
    <property type="term" value="C:cytoskeleton"/>
    <property type="evidence" value="ECO:0007669"/>
    <property type="project" value="UniProtKB-SubCell"/>
</dbReference>
<feature type="domain" description="Tyrosine specific protein phosphatases" evidence="10">
    <location>
        <begin position="1191"/>
        <end position="1265"/>
    </location>
</feature>
<dbReference type="Gene3D" id="3.10.20.90">
    <property type="entry name" value="Phosphatidylinositol 3-kinase Catalytic Subunit, Chain A, domain 1"/>
    <property type="match status" value="1"/>
</dbReference>
<dbReference type="SMART" id="SM00228">
    <property type="entry name" value="PDZ"/>
    <property type="match status" value="1"/>
</dbReference>
<dbReference type="Pfam" id="PF00373">
    <property type="entry name" value="FERM_M"/>
    <property type="match status" value="1"/>
</dbReference>
<evidence type="ECO:0000313" key="15">
    <source>
        <dbReference type="Proteomes" id="UP001497525"/>
    </source>
</evidence>
<evidence type="ECO:0000256" key="1">
    <source>
        <dbReference type="ARBA" id="ARBA00004245"/>
    </source>
</evidence>
<feature type="compositionally biased region" description="Acidic residues" evidence="8">
    <location>
        <begin position="639"/>
        <end position="652"/>
    </location>
</feature>
<feature type="compositionally biased region" description="Basic and acidic residues" evidence="8">
    <location>
        <begin position="606"/>
        <end position="638"/>
    </location>
</feature>
<dbReference type="InterPro" id="IPR000299">
    <property type="entry name" value="FERM_domain"/>
</dbReference>
<dbReference type="PROSITE" id="PS50056">
    <property type="entry name" value="TYR_PHOSPHATASE_2"/>
    <property type="match status" value="1"/>
</dbReference>
<keyword evidence="5" id="KW-0378">Hydrolase</keyword>
<evidence type="ECO:0000256" key="8">
    <source>
        <dbReference type="SAM" id="MobiDB-lite"/>
    </source>
</evidence>
<feature type="region of interest" description="Disordered" evidence="8">
    <location>
        <begin position="774"/>
        <end position="805"/>
    </location>
</feature>
<accession>A0AAV2TMB0</accession>
<comment type="subcellular location">
    <subcellularLocation>
        <location evidence="1">Cytoplasm</location>
        <location evidence="1">Cytoskeleton</location>
    </subcellularLocation>
</comment>
<feature type="domain" description="PDZ" evidence="12">
    <location>
        <begin position="804"/>
        <end position="878"/>
    </location>
</feature>
<dbReference type="SUPFAM" id="SSF47031">
    <property type="entry name" value="Second domain of FERM"/>
    <property type="match status" value="1"/>
</dbReference>
<dbReference type="SMART" id="SM01196">
    <property type="entry name" value="FERM_C"/>
    <property type="match status" value="1"/>
</dbReference>
<evidence type="ECO:0000259" key="12">
    <source>
        <dbReference type="PROSITE" id="PS50106"/>
    </source>
</evidence>
<dbReference type="SMART" id="SM00295">
    <property type="entry name" value="B41"/>
    <property type="match status" value="1"/>
</dbReference>
<comment type="caution">
    <text evidence="14">The sequence shown here is derived from an EMBL/GenBank/DDBJ whole genome shotgun (WGS) entry which is preliminary data.</text>
</comment>
<evidence type="ECO:0000313" key="13">
    <source>
        <dbReference type="EMBL" id="CAL5137593.1"/>
    </source>
</evidence>
<dbReference type="InterPro" id="IPR018979">
    <property type="entry name" value="FERM_N"/>
</dbReference>
<dbReference type="InterPro" id="IPR001478">
    <property type="entry name" value="PDZ"/>
</dbReference>
<dbReference type="PRINTS" id="PR00935">
    <property type="entry name" value="BAND41"/>
</dbReference>
<dbReference type="Pfam" id="PF00595">
    <property type="entry name" value="PDZ"/>
    <property type="match status" value="1"/>
</dbReference>
<evidence type="ECO:0000259" key="9">
    <source>
        <dbReference type="PROSITE" id="PS50055"/>
    </source>
</evidence>
<dbReference type="PROSITE" id="PS00383">
    <property type="entry name" value="TYR_PHOSPHATASE_1"/>
    <property type="match status" value="1"/>
</dbReference>
<dbReference type="EMBL" id="CAXLJL010000412">
    <property type="protein sequence ID" value="CAL5137596.1"/>
    <property type="molecule type" value="Genomic_DNA"/>
</dbReference>
<dbReference type="InterPro" id="IPR019748">
    <property type="entry name" value="FERM_central"/>
</dbReference>
<proteinExistence type="inferred from homology"/>
<evidence type="ECO:0000256" key="6">
    <source>
        <dbReference type="ARBA" id="ARBA00022912"/>
    </source>
</evidence>
<dbReference type="InterPro" id="IPR011993">
    <property type="entry name" value="PH-like_dom_sf"/>
</dbReference>
<dbReference type="SUPFAM" id="SSF52799">
    <property type="entry name" value="(Phosphotyrosine protein) phosphatases II"/>
    <property type="match status" value="1"/>
</dbReference>
<dbReference type="EC" id="3.1.3.48" evidence="3"/>
<dbReference type="PANTHER" id="PTHR45706:SF4">
    <property type="entry name" value="TYROSINE-PROTEIN PHOSPHATASE"/>
    <property type="match status" value="1"/>
</dbReference>
<dbReference type="Gene3D" id="2.30.29.30">
    <property type="entry name" value="Pleckstrin-homology domain (PH domain)/Phosphotyrosine-binding domain (PTB)"/>
    <property type="match status" value="1"/>
</dbReference>
<dbReference type="SUPFAM" id="SSF50156">
    <property type="entry name" value="PDZ domain-like"/>
    <property type="match status" value="1"/>
</dbReference>
<dbReference type="InterPro" id="IPR018980">
    <property type="entry name" value="FERM_PH-like_C"/>
</dbReference>
<evidence type="ECO:0000256" key="4">
    <source>
        <dbReference type="ARBA" id="ARBA00022490"/>
    </source>
</evidence>
<dbReference type="FunFam" id="1.20.80.10:FF:000003">
    <property type="entry name" value="Tyrosine-protein phosphatase non-receptor type 4"/>
    <property type="match status" value="1"/>
</dbReference>
<dbReference type="InterPro" id="IPR029021">
    <property type="entry name" value="Prot-tyrosine_phosphatase-like"/>
</dbReference>
<dbReference type="SMART" id="SM00194">
    <property type="entry name" value="PTPc"/>
    <property type="match status" value="1"/>
</dbReference>
<dbReference type="InterPro" id="IPR035963">
    <property type="entry name" value="FERM_2"/>
</dbReference>
<dbReference type="SUPFAM" id="SSF54236">
    <property type="entry name" value="Ubiquitin-like"/>
    <property type="match status" value="1"/>
</dbReference>
<dbReference type="InterPro" id="IPR014352">
    <property type="entry name" value="FERM/acyl-CoA-bd_prot_sf"/>
</dbReference>
<dbReference type="Pfam" id="PF09379">
    <property type="entry name" value="FERM_N"/>
    <property type="match status" value="1"/>
</dbReference>
<dbReference type="InterPro" id="IPR036034">
    <property type="entry name" value="PDZ_sf"/>
</dbReference>
<dbReference type="Pfam" id="PF00102">
    <property type="entry name" value="Y_phosphatase"/>
    <property type="match status" value="1"/>
</dbReference>
<dbReference type="PROSITE" id="PS00660">
    <property type="entry name" value="FERM_1"/>
    <property type="match status" value="1"/>
</dbReference>
<comment type="similarity">
    <text evidence="2">Belongs to the protein-tyrosine phosphatase family. Non-receptor class subfamily.</text>
</comment>
<dbReference type="Gene3D" id="2.30.42.10">
    <property type="match status" value="1"/>
</dbReference>
<dbReference type="Gene3D" id="1.20.80.10">
    <property type="match status" value="1"/>
</dbReference>
<feature type="region of interest" description="Disordered" evidence="8">
    <location>
        <begin position="566"/>
        <end position="710"/>
    </location>
</feature>
<evidence type="ECO:0000313" key="14">
    <source>
        <dbReference type="EMBL" id="CAL5137596.1"/>
    </source>
</evidence>
<sequence length="1285" mass="142385">MNLKFTGSYNVADAESSQNSQYPDTIVCHVWLLDATSVSFKVHKRCRGQILLDLTFDYLELLERDFFGLVFNGPLSRDGAVLKWLDPVKKIQRQLRTQPPYTFWFRVKFYVPDPICLHEEYTRYQFFLQVRKDILEGRLPVSTPVAAHLAGLALQSEFGDFNSDDCRPGYVGNFRFLQQQTQEFESQASEWHRKLASMLPSAAELEFLNIARTLERYGVKTQEAHDEQDNMQSLTVGVSFAGITAFRAAKINHQYPWENILRILYKGRRFTIELKTPTVNVISVNGSVPSLLNRTPSVSTLVGASTTSTTSPLVNSYSFPSPIAAKAFWQYAVACHAFFRVREPLNSGEFDTNRGPLRRSTASTSISATAVYAAISRATSGFRRYFSISRRGSISSSGGLVSSVERTLSTVMELRRNSRVFDRGFSRASSRRSARRSISSGQLGVSFAPTVGHHSVSNMSLADRPGEVGTSNSTIKPYAQMPPGARSAAQYPATKSVHSSLSRQVSNPSGTLTTTASQNLHGEAPTTSAISTSRYHTMTSAAIRQKKLTGSDNLFSSGRPTALQRKQLAENAASQARARSSVASSPTSGTLRGSQRRPRQSPTLMGREESESPKHLHRPREPKVREWRPQPEEARAAESDDSLDETSEFNADDAEKYWNSRRTQAVTRPSRLPSKTREEVNSKGDLIRSGSGRKYHPSEHVTSGELPTGSGFTLRNSLLKQNSNRFSSVRAQASGLHNGFADSTVSQLKEQTNVSEIHSSGVAKITLSPSPNYIKDPFHPGAPAADSRDSPTAVDQTDSSAFTRIRIRPDSHGRFGFNVRGGSDHRSPIIISRVGPNMPADLCIPRLSEGDQVVSINGKSVAGYTHNQVVELIRSASENRSGVLELLVKPSDYVTDDPNGDNCLVDSGDAPPLPPRTAQRLSRLPSVSLDRVNGNGRSSLRNLQKGGSITNVNHNTSSSAKHLDAVDTVHPLLQSMLDLENGLTNGSLLTQFEQLPRRTSGFTMNASKLHENVMKNRYRDISPYDHTRVVLKHGAGDYINASFVTMNFPKVDIEVNYIAAQGPLPSTYGDFWQMCWEQRVSVVVMLTAVSERGRVKCHQYWPELGETLKFTACATSPSIQRGSQQRFSVSLQLETTLEETSDDFAHREFTITQLPLPRNAALAGSRPSEVRHVTQLQYISWPDHGVPKDSADFISFVERVRKARGSSDAPVVVHCSAGIGRTGVLIMMETAMNLMERQQPVRPIELVHLMRSQRALLIQTSSQFQFACETILTVFQRDYEQRLPK</sequence>
<feature type="domain" description="FERM" evidence="11">
    <location>
        <begin position="26"/>
        <end position="343"/>
    </location>
</feature>
<evidence type="ECO:0000259" key="11">
    <source>
        <dbReference type="PROSITE" id="PS50057"/>
    </source>
</evidence>
<feature type="compositionally biased region" description="Polar residues" evidence="8">
    <location>
        <begin position="496"/>
        <end position="533"/>
    </location>
</feature>
<dbReference type="InterPro" id="IPR003595">
    <property type="entry name" value="Tyr_Pase_cat"/>
</dbReference>
<dbReference type="EMBL" id="CAXLJL010000412">
    <property type="protein sequence ID" value="CAL5137593.1"/>
    <property type="molecule type" value="Genomic_DNA"/>
</dbReference>
<name>A0AAV2TMB0_CALDB</name>
<feature type="compositionally biased region" description="Basic and acidic residues" evidence="8">
    <location>
        <begin position="675"/>
        <end position="686"/>
    </location>
</feature>
<keyword evidence="7" id="KW-0206">Cytoskeleton</keyword>